<dbReference type="InterPro" id="IPR029044">
    <property type="entry name" value="Nucleotide-diphossugar_trans"/>
</dbReference>
<comment type="similarity">
    <text evidence="1">Belongs to the glycosyltransferase 2 family.</text>
</comment>
<evidence type="ECO:0000313" key="5">
    <source>
        <dbReference type="EMBL" id="ATA81506.1"/>
    </source>
</evidence>
<dbReference type="InterPro" id="IPR001173">
    <property type="entry name" value="Glyco_trans_2-like"/>
</dbReference>
<keyword evidence="6" id="KW-1185">Reference proteome</keyword>
<keyword evidence="2" id="KW-0328">Glycosyltransferase</keyword>
<evidence type="ECO:0000259" key="4">
    <source>
        <dbReference type="Pfam" id="PF00535"/>
    </source>
</evidence>
<feature type="domain" description="Glycosyltransferase 2-like" evidence="4">
    <location>
        <begin position="5"/>
        <end position="124"/>
    </location>
</feature>
<sequence>MTIAIVILNWNGRQLLERFLPTVLTHAAAAQVYVADNASTDGSVEFLRTHYPQVSVLQNPTNEGYAAGYNRALQQVQADVYCLLNSDVAVTEGWLSPVLKCFEDPQIAMVQPKILDYKRPTHFEYAGAAGGYIDKYGFPYCRGRRLQQVEEDRGQYDEPSPCPIFWASGACLFVRSTVFHALGGFDADFFAHQEEIDLCWRAHHRGHKVVCCPQSVVYHVGGATLSATNPQKTYLNFRNSLLMLLKNLPARCLYRRLFVRMLIDGAAGAYYLFTGKPRLTWAVLRAHFYFYRHFSKFKRKRPPYTIEDYYQRKSIFC</sequence>
<dbReference type="Pfam" id="PF00535">
    <property type="entry name" value="Glycos_transf_2"/>
    <property type="match status" value="1"/>
</dbReference>
<keyword evidence="3 5" id="KW-0808">Transferase</keyword>
<dbReference type="Proteomes" id="UP000217276">
    <property type="component" value="Chromosome"/>
</dbReference>
<evidence type="ECO:0000256" key="2">
    <source>
        <dbReference type="ARBA" id="ARBA00022676"/>
    </source>
</evidence>
<dbReference type="SUPFAM" id="SSF53448">
    <property type="entry name" value="Nucleotide-diphospho-sugar transferases"/>
    <property type="match status" value="1"/>
</dbReference>
<dbReference type="CDD" id="cd04186">
    <property type="entry name" value="GT_2_like_c"/>
    <property type="match status" value="1"/>
</dbReference>
<reference evidence="6" key="1">
    <citation type="submission" date="2017-06" db="EMBL/GenBank/DDBJ databases">
        <title>Capnocytophaga spp. assemblies.</title>
        <authorList>
            <person name="Gulvik C.A."/>
        </authorList>
    </citation>
    <scope>NUCLEOTIDE SEQUENCE [LARGE SCALE GENOMIC DNA]</scope>
    <source>
        <strain evidence="6">H6253</strain>
    </source>
</reference>
<evidence type="ECO:0000256" key="3">
    <source>
        <dbReference type="ARBA" id="ARBA00022679"/>
    </source>
</evidence>
<dbReference type="EMBL" id="CP022384">
    <property type="protein sequence ID" value="ATA81506.1"/>
    <property type="molecule type" value="Genomic_DNA"/>
</dbReference>
<accession>A0A250FBZ3</accession>
<dbReference type="Gene3D" id="3.90.550.10">
    <property type="entry name" value="Spore Coat Polysaccharide Biosynthesis Protein SpsA, Chain A"/>
    <property type="match status" value="1"/>
</dbReference>
<protein>
    <submittedName>
        <fullName evidence="5">dTDP-Rha--alpha-D-GlcNAc-pyrophosphate polyprenol alpha-3-L-rhamnosyltransferase</fullName>
    </submittedName>
</protein>
<dbReference type="GO" id="GO:0016757">
    <property type="term" value="F:glycosyltransferase activity"/>
    <property type="evidence" value="ECO:0007669"/>
    <property type="project" value="UniProtKB-KW"/>
</dbReference>
<organism evidence="5 6">
    <name type="scientific">Capnocytophaga leadbetteri</name>
    <dbReference type="NCBI Taxonomy" id="327575"/>
    <lineage>
        <taxon>Bacteria</taxon>
        <taxon>Pseudomonadati</taxon>
        <taxon>Bacteroidota</taxon>
        <taxon>Flavobacteriia</taxon>
        <taxon>Flavobacteriales</taxon>
        <taxon>Flavobacteriaceae</taxon>
        <taxon>Capnocytophaga</taxon>
    </lineage>
</organism>
<dbReference type="RefSeq" id="WP_095913395.1">
    <property type="nucleotide sequence ID" value="NZ_CAUUPF010000022.1"/>
</dbReference>
<dbReference type="AlphaFoldDB" id="A0A250FBZ3"/>
<gene>
    <name evidence="5" type="ORF">CGC53_03655</name>
</gene>
<dbReference type="PANTHER" id="PTHR43179">
    <property type="entry name" value="RHAMNOSYLTRANSFERASE WBBL"/>
    <property type="match status" value="1"/>
</dbReference>
<proteinExistence type="inferred from homology"/>
<dbReference type="KEGG" id="clk:CGC53_03655"/>
<name>A0A250FBZ3_9FLAO</name>
<evidence type="ECO:0000256" key="1">
    <source>
        <dbReference type="ARBA" id="ARBA00006739"/>
    </source>
</evidence>
<dbReference type="PANTHER" id="PTHR43179:SF12">
    <property type="entry name" value="GALACTOFURANOSYLTRANSFERASE GLFT2"/>
    <property type="match status" value="1"/>
</dbReference>
<evidence type="ECO:0000313" key="6">
    <source>
        <dbReference type="Proteomes" id="UP000217276"/>
    </source>
</evidence>